<accession>A0A3N2D9J2</accession>
<proteinExistence type="predicted"/>
<dbReference type="GO" id="GO:0097367">
    <property type="term" value="F:carbohydrate derivative binding"/>
    <property type="evidence" value="ECO:0007669"/>
    <property type="project" value="InterPro"/>
</dbReference>
<dbReference type="PANTHER" id="PTHR38418:SF2">
    <property type="entry name" value="SUGAR ISOMERASE, KPSF_GUTQ (AFU_ORTHOLOGUE AFUA_6G08860)"/>
    <property type="match status" value="1"/>
</dbReference>
<dbReference type="EMBL" id="RKHQ01000001">
    <property type="protein sequence ID" value="ROR96466.1"/>
    <property type="molecule type" value="Genomic_DNA"/>
</dbReference>
<organism evidence="2 3">
    <name type="scientific">Salana multivorans</name>
    <dbReference type="NCBI Taxonomy" id="120377"/>
    <lineage>
        <taxon>Bacteria</taxon>
        <taxon>Bacillati</taxon>
        <taxon>Actinomycetota</taxon>
        <taxon>Actinomycetes</taxon>
        <taxon>Micrococcales</taxon>
        <taxon>Beutenbergiaceae</taxon>
        <taxon>Salana</taxon>
    </lineage>
</organism>
<dbReference type="InterPro" id="IPR001347">
    <property type="entry name" value="SIS_dom"/>
</dbReference>
<dbReference type="PANTHER" id="PTHR38418">
    <property type="entry name" value="SUGAR ISOMERASE, KPSF/GUTQ (AFU_ORTHOLOGUE AFUA_6G08860)"/>
    <property type="match status" value="1"/>
</dbReference>
<dbReference type="CDD" id="cd05014">
    <property type="entry name" value="SIS_Kpsf"/>
    <property type="match status" value="1"/>
</dbReference>
<dbReference type="AlphaFoldDB" id="A0A3N2D9J2"/>
<dbReference type="InterPro" id="IPR046348">
    <property type="entry name" value="SIS_dom_sf"/>
</dbReference>
<name>A0A3N2D9J2_9MICO</name>
<comment type="caution">
    <text evidence="2">The sequence shown here is derived from an EMBL/GenBank/DDBJ whole genome shotgun (WGS) entry which is preliminary data.</text>
</comment>
<keyword evidence="3" id="KW-1185">Reference proteome</keyword>
<dbReference type="OrthoDB" id="9762536at2"/>
<dbReference type="Proteomes" id="UP000275356">
    <property type="component" value="Unassembled WGS sequence"/>
</dbReference>
<reference evidence="2 3" key="1">
    <citation type="submission" date="2018-11" db="EMBL/GenBank/DDBJ databases">
        <title>Sequencing the genomes of 1000 actinobacteria strains.</title>
        <authorList>
            <person name="Klenk H.-P."/>
        </authorList>
    </citation>
    <scope>NUCLEOTIDE SEQUENCE [LARGE SCALE GENOMIC DNA]</scope>
    <source>
        <strain evidence="2 3">DSM 13521</strain>
    </source>
</reference>
<gene>
    <name evidence="2" type="ORF">EDD28_1051</name>
</gene>
<dbReference type="Gene3D" id="3.40.50.10490">
    <property type="entry name" value="Glucose-6-phosphate isomerase like protein, domain 1"/>
    <property type="match status" value="1"/>
</dbReference>
<dbReference type="GO" id="GO:1901135">
    <property type="term" value="P:carbohydrate derivative metabolic process"/>
    <property type="evidence" value="ECO:0007669"/>
    <property type="project" value="InterPro"/>
</dbReference>
<sequence length="200" mass="20782">MSGELSAAIERTLHLESDAIRELADTCRIEQVQQVIDAIQACTGKVVTSGCGTSGTAARKIAHTLSCVECPALFLEPADAVHGGLGVVQPGDVVILFTKGGQTEEMTSLVAPCQAKGAVVVGVTQNPESDLGRTADILLEVRTGREPDPFNMLATASILGVLAMFDAITIELMQLRGFTKAQFALIHPGGAVGKRLNAGG</sequence>
<evidence type="ECO:0000313" key="2">
    <source>
        <dbReference type="EMBL" id="ROR96466.1"/>
    </source>
</evidence>
<dbReference type="SUPFAM" id="SSF53697">
    <property type="entry name" value="SIS domain"/>
    <property type="match status" value="1"/>
</dbReference>
<evidence type="ECO:0000313" key="3">
    <source>
        <dbReference type="Proteomes" id="UP000275356"/>
    </source>
</evidence>
<dbReference type="Pfam" id="PF01380">
    <property type="entry name" value="SIS"/>
    <property type="match status" value="1"/>
</dbReference>
<protein>
    <submittedName>
        <fullName evidence="2">KpsF/GutQ family protein</fullName>
    </submittedName>
</protein>
<dbReference type="InterPro" id="IPR035474">
    <property type="entry name" value="SIS_Kpsf"/>
</dbReference>
<dbReference type="PROSITE" id="PS51464">
    <property type="entry name" value="SIS"/>
    <property type="match status" value="1"/>
</dbReference>
<dbReference type="RefSeq" id="WP_123738641.1">
    <property type="nucleotide sequence ID" value="NZ_CALFQU010000049.1"/>
</dbReference>
<feature type="domain" description="SIS" evidence="1">
    <location>
        <begin position="35"/>
        <end position="178"/>
    </location>
</feature>
<evidence type="ECO:0000259" key="1">
    <source>
        <dbReference type="PROSITE" id="PS51464"/>
    </source>
</evidence>